<reference evidence="3 4" key="1">
    <citation type="submission" date="2020-07" db="EMBL/GenBank/DDBJ databases">
        <title>Genomic Encyclopedia of Type Strains, Phase IV (KMG-IV): sequencing the most valuable type-strain genomes for metagenomic binning, comparative biology and taxonomic classification.</title>
        <authorList>
            <person name="Goeker M."/>
        </authorList>
    </citation>
    <scope>NUCLEOTIDE SEQUENCE [LARGE SCALE GENOMIC DNA]</scope>
    <source>
        <strain evidence="3 4">DSM 29043</strain>
    </source>
</reference>
<protein>
    <recommendedName>
        <fullName evidence="2">Alginate export domain-containing protein</fullName>
    </recommendedName>
</protein>
<dbReference type="Proteomes" id="UP000522081">
    <property type="component" value="Unassembled WGS sequence"/>
</dbReference>
<gene>
    <name evidence="3" type="ORF">FHS75_001804</name>
</gene>
<keyword evidence="1" id="KW-0732">Signal</keyword>
<evidence type="ECO:0000313" key="4">
    <source>
        <dbReference type="Proteomes" id="UP000522081"/>
    </source>
</evidence>
<accession>A0A7Y9XVY4</accession>
<comment type="caution">
    <text evidence="3">The sequence shown here is derived from an EMBL/GenBank/DDBJ whole genome shotgun (WGS) entry which is preliminary data.</text>
</comment>
<feature type="chain" id="PRO_5030653610" description="Alginate export domain-containing protein" evidence="1">
    <location>
        <begin position="18"/>
        <end position="409"/>
    </location>
</feature>
<dbReference type="Pfam" id="PF13372">
    <property type="entry name" value="Alginate_exp"/>
    <property type="match status" value="1"/>
</dbReference>
<dbReference type="Gene3D" id="2.40.160.10">
    <property type="entry name" value="Porin"/>
    <property type="match status" value="1"/>
</dbReference>
<sequence>MKTVLSLSALAASLALAAPAAAKAGDPVQVNDTLTIDPIIDGRVRYEGVDQDNAAGDADAFTVRMRAGAEVSVDGFSVLAEAEATLALSNNYNDTIPGNNGYLGAEPYSVVADPESVELNRLQAGYKAGGLGLTVGRQRIIYDNARFVGNVGWRQNEQTFDAIRGEAKFGPVAFDATYAISQRTIFGSESPNERFKGDIVLLNAGLAKDWYKLKGFAYLIGYDDRIAFSSKTFGVLANASVPLGSSFKVDIQASYARQSDYKDNPVDYSADYIQAELGASIAGFGVKAGYEELGSDDGVAAFQTPLATLHAFNGWADLFLTTPTAGLRDYYASVGKTLGDAGPLKGLKAAVVYHKFESDVGGLDYGSEWDANLGFKLGNYGILFKYARYDAEDFAVDTEKFWVQVEFSY</sequence>
<dbReference type="EMBL" id="JACBZF010000002">
    <property type="protein sequence ID" value="NYH95485.1"/>
    <property type="molecule type" value="Genomic_DNA"/>
</dbReference>
<keyword evidence="4" id="KW-1185">Reference proteome</keyword>
<dbReference type="AlphaFoldDB" id="A0A7Y9XVY4"/>
<evidence type="ECO:0000313" key="3">
    <source>
        <dbReference type="EMBL" id="NYH95485.1"/>
    </source>
</evidence>
<feature type="domain" description="Alginate export" evidence="2">
    <location>
        <begin position="80"/>
        <end position="177"/>
    </location>
</feature>
<name>A0A7Y9XVY4_9SPHN</name>
<dbReference type="InterPro" id="IPR023614">
    <property type="entry name" value="Porin_dom_sf"/>
</dbReference>
<proteinExistence type="predicted"/>
<dbReference type="RefSeq" id="WP_179407329.1">
    <property type="nucleotide sequence ID" value="NZ_BMGF01000002.1"/>
</dbReference>
<evidence type="ECO:0000256" key="1">
    <source>
        <dbReference type="SAM" id="SignalP"/>
    </source>
</evidence>
<organism evidence="3 4">
    <name type="scientific">Novosphingobium marinum</name>
    <dbReference type="NCBI Taxonomy" id="1514948"/>
    <lineage>
        <taxon>Bacteria</taxon>
        <taxon>Pseudomonadati</taxon>
        <taxon>Pseudomonadota</taxon>
        <taxon>Alphaproteobacteria</taxon>
        <taxon>Sphingomonadales</taxon>
        <taxon>Sphingomonadaceae</taxon>
        <taxon>Novosphingobium</taxon>
    </lineage>
</organism>
<evidence type="ECO:0000259" key="2">
    <source>
        <dbReference type="Pfam" id="PF13372"/>
    </source>
</evidence>
<feature type="signal peptide" evidence="1">
    <location>
        <begin position="1"/>
        <end position="17"/>
    </location>
</feature>
<dbReference type="InterPro" id="IPR025388">
    <property type="entry name" value="Alginate_export_dom"/>
</dbReference>